<feature type="transmembrane region" description="Helical" evidence="1">
    <location>
        <begin position="126"/>
        <end position="144"/>
    </location>
</feature>
<keyword evidence="4" id="KW-1185">Reference proteome</keyword>
<dbReference type="STRING" id="291169.A9E74_02698"/>
<proteinExistence type="predicted"/>
<reference evidence="3 4" key="1">
    <citation type="submission" date="2016-07" db="EMBL/GenBank/DDBJ databases">
        <title>Draft Genome Sequence of Methylophaga muralis Bur 1.</title>
        <authorList>
            <person name="Vasilenko O.V."/>
            <person name="Doronina N.V."/>
            <person name="Shmareva M.N."/>
            <person name="Tarlachkov S.V."/>
            <person name="Mustakhimov I."/>
            <person name="Trotsenko Y.A."/>
        </authorList>
    </citation>
    <scope>NUCLEOTIDE SEQUENCE [LARGE SCALE GENOMIC DNA]</scope>
    <source>
        <strain evidence="3 4">Bur 1</strain>
    </source>
</reference>
<evidence type="ECO:0000313" key="4">
    <source>
        <dbReference type="Proteomes" id="UP000094379"/>
    </source>
</evidence>
<evidence type="ECO:0000259" key="2">
    <source>
        <dbReference type="Pfam" id="PF03992"/>
    </source>
</evidence>
<dbReference type="Gene3D" id="3.30.70.100">
    <property type="match status" value="1"/>
</dbReference>
<dbReference type="SUPFAM" id="SSF54909">
    <property type="entry name" value="Dimeric alpha+beta barrel"/>
    <property type="match status" value="1"/>
</dbReference>
<sequence>MQQNRVDPLTHGATAVITHQVDKDKHPEYEEWLNEIAPHCKSSPGHLDLNVIRPIAGLTETYTIIIRFDTQSHLRGWMESAKRSELIAQVSPLLVKGDDFYINSGLDFWFTPEQANTKVPIRWKQALVTWSAIYPLVLMLPFLLPPFHKLGLPDNHYLDTLVITGIAVLLMVYVVMPRYTKLIHAWLFRGC</sequence>
<dbReference type="Proteomes" id="UP000094379">
    <property type="component" value="Unassembled WGS sequence"/>
</dbReference>
<feature type="domain" description="ABM" evidence="2">
    <location>
        <begin position="14"/>
        <end position="82"/>
    </location>
</feature>
<keyword evidence="1" id="KW-0812">Transmembrane</keyword>
<dbReference type="InterPro" id="IPR007138">
    <property type="entry name" value="ABM_dom"/>
</dbReference>
<dbReference type="AlphaFoldDB" id="A0A1E3GN89"/>
<dbReference type="InterPro" id="IPR011008">
    <property type="entry name" value="Dimeric_a/b-barrel"/>
</dbReference>
<dbReference type="PANTHER" id="PTHR40057:SF1">
    <property type="entry name" value="SLR1162 PROTEIN"/>
    <property type="match status" value="1"/>
</dbReference>
<keyword evidence="1" id="KW-1133">Transmembrane helix</keyword>
<protein>
    <recommendedName>
        <fullName evidence="2">ABM domain-containing protein</fullName>
    </recommendedName>
</protein>
<organism evidence="3 4">
    <name type="scientific">Methylophaga muralis</name>
    <dbReference type="NCBI Taxonomy" id="291169"/>
    <lineage>
        <taxon>Bacteria</taxon>
        <taxon>Pseudomonadati</taxon>
        <taxon>Pseudomonadota</taxon>
        <taxon>Gammaproteobacteria</taxon>
        <taxon>Thiotrichales</taxon>
        <taxon>Piscirickettsiaceae</taxon>
        <taxon>Methylophaga</taxon>
    </lineage>
</organism>
<dbReference type="PATRIC" id="fig|291169.3.peg.2726"/>
<dbReference type="PANTHER" id="PTHR40057">
    <property type="entry name" value="SLR1162 PROTEIN"/>
    <property type="match status" value="1"/>
</dbReference>
<keyword evidence="1" id="KW-0472">Membrane</keyword>
<dbReference type="Pfam" id="PF03992">
    <property type="entry name" value="ABM"/>
    <property type="match status" value="1"/>
</dbReference>
<dbReference type="InterPro" id="IPR038762">
    <property type="entry name" value="ABM_predict"/>
</dbReference>
<name>A0A1E3GN89_9GAMM</name>
<accession>A0A1E3GN89</accession>
<dbReference type="EMBL" id="MCRI01000058">
    <property type="protein sequence ID" value="ODN65513.1"/>
    <property type="molecule type" value="Genomic_DNA"/>
</dbReference>
<evidence type="ECO:0000313" key="3">
    <source>
        <dbReference type="EMBL" id="ODN65513.1"/>
    </source>
</evidence>
<gene>
    <name evidence="3" type="ORF">A9E74_02698</name>
</gene>
<evidence type="ECO:0000256" key="1">
    <source>
        <dbReference type="SAM" id="Phobius"/>
    </source>
</evidence>
<comment type="caution">
    <text evidence="3">The sequence shown here is derived from an EMBL/GenBank/DDBJ whole genome shotgun (WGS) entry which is preliminary data.</text>
</comment>
<feature type="transmembrane region" description="Helical" evidence="1">
    <location>
        <begin position="156"/>
        <end position="176"/>
    </location>
</feature>
<dbReference type="RefSeq" id="WP_069297047.1">
    <property type="nucleotide sequence ID" value="NZ_MCRI01000058.1"/>
</dbReference>